<sequence>MIVSRPLFEIFNAFAKLGLTSFGGPVAHMSFFRAEFVEKRKWLTDDAYADLVALCQFLPGPSSSQVGFALGVQRGGLFGGIAAFLAFTLPSALFLVLFALYADTLSGTFGDGLIHGLKIVAAAVVAQAILGMATSLCKTQATATIAALSLLIVTLIAGPLGQVLAITFGAFLGKFVNKSEHVPTFQNTPTRHIPVFAGYIALAFFFALLLFLPLLAQFTSDLRIQLLDSFYRAGALVFGGGHVVLPLLKTEVVATGIVNKDSFLAGYGITQAVPGPVFSFAAFLGAASAPMPDAALNAAIATIAIFLPGFLLVYAMLPHWQKFRNWQGARSILAGANAAVVGLLAAAFFTPIWQSTVLTALDFALVIAAFLLLMVYKLPPWLVVLIGAIVGTLLGQI</sequence>
<evidence type="ECO:0000256" key="3">
    <source>
        <dbReference type="ARBA" id="ARBA00022475"/>
    </source>
</evidence>
<gene>
    <name evidence="8" type="primary">chrA</name>
    <name evidence="8" type="ORF">GCM10007879_32070</name>
</gene>
<feature type="transmembrane region" description="Helical" evidence="7">
    <location>
        <begin position="329"/>
        <end position="349"/>
    </location>
</feature>
<proteinExistence type="inferred from homology"/>
<reference evidence="8" key="2">
    <citation type="submission" date="2023-01" db="EMBL/GenBank/DDBJ databases">
        <title>Draft genome sequence of Maritalea porphyrae strain NBRC 107169.</title>
        <authorList>
            <person name="Sun Q."/>
            <person name="Mori K."/>
        </authorList>
    </citation>
    <scope>NUCLEOTIDE SEQUENCE</scope>
    <source>
        <strain evidence="8">NBRC 107169</strain>
    </source>
</reference>
<keyword evidence="6 7" id="KW-0472">Membrane</keyword>
<dbReference type="InterPro" id="IPR003370">
    <property type="entry name" value="Chromate_transpt"/>
</dbReference>
<accession>A0ABQ5UUX4</accession>
<evidence type="ECO:0000256" key="7">
    <source>
        <dbReference type="SAM" id="Phobius"/>
    </source>
</evidence>
<dbReference type="PIRSF" id="PIRSF004810">
    <property type="entry name" value="ChrA"/>
    <property type="match status" value="1"/>
</dbReference>
<dbReference type="PANTHER" id="PTHR33567">
    <property type="entry name" value="CHROMATE ION TRANSPORTER (EUROFUNG)"/>
    <property type="match status" value="1"/>
</dbReference>
<evidence type="ECO:0000313" key="9">
    <source>
        <dbReference type="Proteomes" id="UP001161405"/>
    </source>
</evidence>
<dbReference type="Proteomes" id="UP001161405">
    <property type="component" value="Unassembled WGS sequence"/>
</dbReference>
<evidence type="ECO:0000313" key="8">
    <source>
        <dbReference type="EMBL" id="GLQ18958.1"/>
    </source>
</evidence>
<evidence type="ECO:0000256" key="5">
    <source>
        <dbReference type="ARBA" id="ARBA00022989"/>
    </source>
</evidence>
<feature type="transmembrane region" description="Helical" evidence="7">
    <location>
        <begin position="294"/>
        <end position="317"/>
    </location>
</feature>
<protein>
    <submittedName>
        <fullName evidence="8">Chromate transporter</fullName>
    </submittedName>
</protein>
<feature type="transmembrane region" description="Helical" evidence="7">
    <location>
        <begin position="268"/>
        <end position="287"/>
    </location>
</feature>
<feature type="transmembrane region" description="Helical" evidence="7">
    <location>
        <begin position="356"/>
        <end position="374"/>
    </location>
</feature>
<evidence type="ECO:0000256" key="4">
    <source>
        <dbReference type="ARBA" id="ARBA00022692"/>
    </source>
</evidence>
<feature type="transmembrane region" description="Helical" evidence="7">
    <location>
        <begin position="113"/>
        <end position="133"/>
    </location>
</feature>
<reference evidence="8" key="1">
    <citation type="journal article" date="2014" name="Int. J. Syst. Evol. Microbiol.">
        <title>Complete genome of a new Firmicutes species belonging to the dominant human colonic microbiota ('Ruminococcus bicirculans') reveals two chromosomes and a selective capacity to utilize plant glucans.</title>
        <authorList>
            <consortium name="NISC Comparative Sequencing Program"/>
            <person name="Wegmann U."/>
            <person name="Louis P."/>
            <person name="Goesmann A."/>
            <person name="Henrissat B."/>
            <person name="Duncan S.H."/>
            <person name="Flint H.J."/>
        </authorList>
    </citation>
    <scope>NUCLEOTIDE SEQUENCE</scope>
    <source>
        <strain evidence="8">NBRC 107169</strain>
    </source>
</reference>
<dbReference type="NCBIfam" id="TIGR00937">
    <property type="entry name" value="2A51"/>
    <property type="match status" value="1"/>
</dbReference>
<dbReference type="EMBL" id="BSNI01000002">
    <property type="protein sequence ID" value="GLQ18958.1"/>
    <property type="molecule type" value="Genomic_DNA"/>
</dbReference>
<feature type="transmembrane region" description="Helical" evidence="7">
    <location>
        <begin position="77"/>
        <end position="101"/>
    </location>
</feature>
<evidence type="ECO:0000256" key="1">
    <source>
        <dbReference type="ARBA" id="ARBA00004651"/>
    </source>
</evidence>
<feature type="transmembrane region" description="Helical" evidence="7">
    <location>
        <begin position="145"/>
        <end position="173"/>
    </location>
</feature>
<keyword evidence="4 7" id="KW-0812">Transmembrane</keyword>
<dbReference type="PANTHER" id="PTHR33567:SF3">
    <property type="entry name" value="CHROMATE ION TRANSPORTER (EUROFUNG)"/>
    <property type="match status" value="1"/>
</dbReference>
<comment type="caution">
    <text evidence="8">The sequence shown here is derived from an EMBL/GenBank/DDBJ whole genome shotgun (WGS) entry which is preliminary data.</text>
</comment>
<dbReference type="Pfam" id="PF02417">
    <property type="entry name" value="Chromate_transp"/>
    <property type="match status" value="2"/>
</dbReference>
<comment type="subcellular location">
    <subcellularLocation>
        <location evidence="1">Cell membrane</location>
        <topology evidence="1">Multi-pass membrane protein</topology>
    </subcellularLocation>
</comment>
<organism evidence="8 9">
    <name type="scientific">Maritalea porphyrae</name>
    <dbReference type="NCBI Taxonomy" id="880732"/>
    <lineage>
        <taxon>Bacteria</taxon>
        <taxon>Pseudomonadati</taxon>
        <taxon>Pseudomonadota</taxon>
        <taxon>Alphaproteobacteria</taxon>
        <taxon>Hyphomicrobiales</taxon>
        <taxon>Devosiaceae</taxon>
        <taxon>Maritalea</taxon>
    </lineage>
</organism>
<feature type="transmembrane region" description="Helical" evidence="7">
    <location>
        <begin position="193"/>
        <end position="218"/>
    </location>
</feature>
<keyword evidence="9" id="KW-1185">Reference proteome</keyword>
<comment type="similarity">
    <text evidence="2">Belongs to the chromate ion transporter (CHR) (TC 2.A.51) family.</text>
</comment>
<evidence type="ECO:0000256" key="6">
    <source>
        <dbReference type="ARBA" id="ARBA00023136"/>
    </source>
</evidence>
<evidence type="ECO:0000256" key="2">
    <source>
        <dbReference type="ARBA" id="ARBA00005262"/>
    </source>
</evidence>
<keyword evidence="5 7" id="KW-1133">Transmembrane helix</keyword>
<keyword evidence="3" id="KW-1003">Cell membrane</keyword>
<name>A0ABQ5UUX4_9HYPH</name>
<dbReference type="InterPro" id="IPR014047">
    <property type="entry name" value="Chr_Tranpt_l_chain"/>
</dbReference>